<protein>
    <submittedName>
        <fullName evidence="2">Uncharacterized protein</fullName>
    </submittedName>
</protein>
<dbReference type="WBParaSite" id="ALUE_0000603601-mRNA-1">
    <property type="protein sequence ID" value="ALUE_0000603601-mRNA-1"/>
    <property type="gene ID" value="ALUE_0000603601"/>
</dbReference>
<keyword evidence="1" id="KW-1185">Reference proteome</keyword>
<evidence type="ECO:0000313" key="2">
    <source>
        <dbReference type="WBParaSite" id="ALUE_0000603601-mRNA-1"/>
    </source>
</evidence>
<sequence length="74" mass="8601">MAAAARNDALGFLRGDAMLRCDSSRVVNSSQYVHFPRQVRILPLNFRSRHFFSSNSSIHWGTWGFFRWRGRVAQ</sequence>
<dbReference type="AlphaFoldDB" id="A0A0M3HTP1"/>
<organism evidence="1 2">
    <name type="scientific">Ascaris lumbricoides</name>
    <name type="common">Giant roundworm</name>
    <dbReference type="NCBI Taxonomy" id="6252"/>
    <lineage>
        <taxon>Eukaryota</taxon>
        <taxon>Metazoa</taxon>
        <taxon>Ecdysozoa</taxon>
        <taxon>Nematoda</taxon>
        <taxon>Chromadorea</taxon>
        <taxon>Rhabditida</taxon>
        <taxon>Spirurina</taxon>
        <taxon>Ascaridomorpha</taxon>
        <taxon>Ascaridoidea</taxon>
        <taxon>Ascarididae</taxon>
        <taxon>Ascaris</taxon>
    </lineage>
</organism>
<evidence type="ECO:0000313" key="1">
    <source>
        <dbReference type="Proteomes" id="UP000036681"/>
    </source>
</evidence>
<accession>A0A0M3HTP1</accession>
<proteinExistence type="predicted"/>
<reference evidence="2" key="1">
    <citation type="submission" date="2017-02" db="UniProtKB">
        <authorList>
            <consortium name="WormBaseParasite"/>
        </authorList>
    </citation>
    <scope>IDENTIFICATION</scope>
</reference>
<dbReference type="Proteomes" id="UP000036681">
    <property type="component" value="Unplaced"/>
</dbReference>
<name>A0A0M3HTP1_ASCLU</name>